<name>A0ACC2S4V8_9FUNG</name>
<evidence type="ECO:0000313" key="2">
    <source>
        <dbReference type="Proteomes" id="UP001165960"/>
    </source>
</evidence>
<reference evidence="1" key="1">
    <citation type="submission" date="2022-04" db="EMBL/GenBank/DDBJ databases">
        <title>Genome of the entomopathogenic fungus Entomophthora muscae.</title>
        <authorList>
            <person name="Elya C."/>
            <person name="Lovett B.R."/>
            <person name="Lee E."/>
            <person name="Macias A.M."/>
            <person name="Hajek A.E."/>
            <person name="De Bivort B.L."/>
            <person name="Kasson M.T."/>
            <person name="De Fine Licht H.H."/>
            <person name="Stajich J.E."/>
        </authorList>
    </citation>
    <scope>NUCLEOTIDE SEQUENCE</scope>
    <source>
        <strain evidence="1">Berkeley</strain>
    </source>
</reference>
<keyword evidence="1" id="KW-0687">Ribonucleoprotein</keyword>
<organism evidence="1 2">
    <name type="scientific">Entomophthora muscae</name>
    <dbReference type="NCBI Taxonomy" id="34485"/>
    <lineage>
        <taxon>Eukaryota</taxon>
        <taxon>Fungi</taxon>
        <taxon>Fungi incertae sedis</taxon>
        <taxon>Zoopagomycota</taxon>
        <taxon>Entomophthoromycotina</taxon>
        <taxon>Entomophthoromycetes</taxon>
        <taxon>Entomophthorales</taxon>
        <taxon>Entomophthoraceae</taxon>
        <taxon>Entomophthora</taxon>
    </lineage>
</organism>
<proteinExistence type="predicted"/>
<evidence type="ECO:0000313" key="1">
    <source>
        <dbReference type="EMBL" id="KAJ9057326.1"/>
    </source>
</evidence>
<keyword evidence="2" id="KW-1185">Reference proteome</keyword>
<dbReference type="Proteomes" id="UP001165960">
    <property type="component" value="Unassembled WGS sequence"/>
</dbReference>
<dbReference type="EMBL" id="QTSX02005806">
    <property type="protein sequence ID" value="KAJ9057326.1"/>
    <property type="molecule type" value="Genomic_DNA"/>
</dbReference>
<accession>A0ACC2S4V8</accession>
<sequence length="327" mass="37444">MDQQDQHHLAELVNHYNPGLLLLKPTANPQPPQNYCSPPPAAFKIPEAQTAELNKRLIAWTTLVLNTIDSTKPIITHYGSIPCLNSTGNCQSFKDIGNHKIPLHERATFFLRSFSTLPSHPSFFRPKPKSNARDIRNPYTAVLAVAYDFLEAINSQQIEYYIFLNRILRCERTNYSLDPTFHLDFIPLWVSFVTFNNPSSLKPEVDRMYKCKTPGCKKQYRQLSGLQYHNTKGGCGLSLKDYGKPKFRSSKNPFSCPFIPCRKSFSCSNGLNFHIAKHHLKKWHFNQGETISYNYACPSCPYISTDGDNLRNHILTIHPNPFHLRAD</sequence>
<protein>
    <submittedName>
        <fullName evidence="1">Transcriptional regulator of ribosomal protein biogenesis</fullName>
    </submittedName>
</protein>
<keyword evidence="1" id="KW-0689">Ribosomal protein</keyword>
<gene>
    <name evidence="1" type="primary">SFP1_8</name>
    <name evidence="1" type="ORF">DSO57_1023856</name>
</gene>
<comment type="caution">
    <text evidence="1">The sequence shown here is derived from an EMBL/GenBank/DDBJ whole genome shotgun (WGS) entry which is preliminary data.</text>
</comment>